<dbReference type="AlphaFoldDB" id="A0A5C6CVW1"/>
<name>A0A5C6CVW1_9BACT</name>
<evidence type="ECO:0000313" key="5">
    <source>
        <dbReference type="Proteomes" id="UP000318437"/>
    </source>
</evidence>
<feature type="signal peptide" evidence="2">
    <location>
        <begin position="1"/>
        <end position="22"/>
    </location>
</feature>
<dbReference type="GO" id="GO:0005975">
    <property type="term" value="P:carbohydrate metabolic process"/>
    <property type="evidence" value="ECO:0007669"/>
    <property type="project" value="TreeGrafter"/>
</dbReference>
<proteinExistence type="predicted"/>
<dbReference type="PANTHER" id="PTHR22901:SF0">
    <property type="entry name" value="SIALATE O-ACETYLESTERASE"/>
    <property type="match status" value="1"/>
</dbReference>
<dbReference type="PANTHER" id="PTHR22901">
    <property type="entry name" value="SIALATE O-ACETYLESTERASE"/>
    <property type="match status" value="1"/>
</dbReference>
<protein>
    <recommendedName>
        <fullName evidence="3">Sialate O-acetylesterase domain-containing protein</fullName>
    </recommendedName>
</protein>
<evidence type="ECO:0000256" key="2">
    <source>
        <dbReference type="SAM" id="SignalP"/>
    </source>
</evidence>
<dbReference type="EMBL" id="SJPS01000003">
    <property type="protein sequence ID" value="TWU27581.1"/>
    <property type="molecule type" value="Genomic_DNA"/>
</dbReference>
<dbReference type="Pfam" id="PF03629">
    <property type="entry name" value="SASA"/>
    <property type="match status" value="1"/>
</dbReference>
<dbReference type="RefSeq" id="WP_146450770.1">
    <property type="nucleotide sequence ID" value="NZ_SJPS01000003.1"/>
</dbReference>
<keyword evidence="5" id="KW-1185">Reference proteome</keyword>
<organism evidence="4 5">
    <name type="scientific">Bythopirellula polymerisocia</name>
    <dbReference type="NCBI Taxonomy" id="2528003"/>
    <lineage>
        <taxon>Bacteria</taxon>
        <taxon>Pseudomonadati</taxon>
        <taxon>Planctomycetota</taxon>
        <taxon>Planctomycetia</taxon>
        <taxon>Pirellulales</taxon>
        <taxon>Lacipirellulaceae</taxon>
        <taxon>Bythopirellula</taxon>
    </lineage>
</organism>
<feature type="domain" description="Sialate O-acetylesterase" evidence="3">
    <location>
        <begin position="108"/>
        <end position="334"/>
    </location>
</feature>
<evidence type="ECO:0000256" key="1">
    <source>
        <dbReference type="ARBA" id="ARBA00022801"/>
    </source>
</evidence>
<sequence length="728" mass="80047" precursor="true">MKSMSEFPVLLLLSVFVTTATADVCMHGLFNDNMVLQQGTTIPVWGRADPGEKVTVQFAGQTKMTVADEKGDWLLRLGPLATTKDDQSLEMTIAGTNTITIKNILVGEVWLCSGQSNMGRCVNTTTTGPAAAMRATNRLVRLCKVNSLLPNETNSPRREVESAGWLVADPENTLNFSAAAYYFGRELQNDLGVPVGVIDSSVGGSAIREWVPRDEIKSNSAFRADLDRVKNSQDDARLGTLFNRKLAPLIPFAIKGVLWYQGESDASRYLTYQAQLEALISSWRRNWGKGDLPFLVVELPPFVERTGLYYPNLWDAQQKILRVPNTGLINGLGVGSFFDIHPPNKEPLGPRSSRVAQQVAYKREGIAQEPTYRSQRIEGDKIVLTFENVGGGLVARSGKELVGFTMAGKEGNFVPAIAEVVGSNVVVSSPKVRKPVTVRYEGSVNGNIFEVFFEDLVRDETRLTLDPDRIGGTVADDAVFHVANVWGHYFEPKSVEITEVAVVIIPDLRNREANHPTTLCYSRKVDGKIVTTTFTAMEVSEGNCIIPHDRLPGDRLTTISSDGRLAGFAIAGEDKEFVDADARIIGDTVVVCSPEIEHPVGVRYGWYSLFNRMDVEDGKCVIRDCNRVRVDGFADAVKRGDLQGFTVAGADGKFYAAQAKPQDFVDSEADGGKTRHGLIILSKRVADPTTMRWNGKRNPFKVWALPPISLYNQENLPSGGFRTDDFAQ</sequence>
<dbReference type="OrthoDB" id="9795554at2"/>
<dbReference type="InterPro" id="IPR039329">
    <property type="entry name" value="SIAE"/>
</dbReference>
<dbReference type="InterPro" id="IPR005181">
    <property type="entry name" value="SASA"/>
</dbReference>
<evidence type="ECO:0000259" key="3">
    <source>
        <dbReference type="Pfam" id="PF03629"/>
    </source>
</evidence>
<reference evidence="4 5" key="1">
    <citation type="submission" date="2019-02" db="EMBL/GenBank/DDBJ databases">
        <title>Deep-cultivation of Planctomycetes and their phenomic and genomic characterization uncovers novel biology.</title>
        <authorList>
            <person name="Wiegand S."/>
            <person name="Jogler M."/>
            <person name="Boedeker C."/>
            <person name="Pinto D."/>
            <person name="Vollmers J."/>
            <person name="Rivas-Marin E."/>
            <person name="Kohn T."/>
            <person name="Peeters S.H."/>
            <person name="Heuer A."/>
            <person name="Rast P."/>
            <person name="Oberbeckmann S."/>
            <person name="Bunk B."/>
            <person name="Jeske O."/>
            <person name="Meyerdierks A."/>
            <person name="Storesund J.E."/>
            <person name="Kallscheuer N."/>
            <person name="Luecker S."/>
            <person name="Lage O.M."/>
            <person name="Pohl T."/>
            <person name="Merkel B.J."/>
            <person name="Hornburger P."/>
            <person name="Mueller R.-W."/>
            <person name="Bruemmer F."/>
            <person name="Labrenz M."/>
            <person name="Spormann A.M."/>
            <person name="Op Den Camp H."/>
            <person name="Overmann J."/>
            <person name="Amann R."/>
            <person name="Jetten M.S.M."/>
            <person name="Mascher T."/>
            <person name="Medema M.H."/>
            <person name="Devos D.P."/>
            <person name="Kaster A.-K."/>
            <person name="Ovreas L."/>
            <person name="Rohde M."/>
            <person name="Galperin M.Y."/>
            <person name="Jogler C."/>
        </authorList>
    </citation>
    <scope>NUCLEOTIDE SEQUENCE [LARGE SCALE GENOMIC DNA]</scope>
    <source>
        <strain evidence="4 5">Pla144</strain>
    </source>
</reference>
<dbReference type="InterPro" id="IPR036514">
    <property type="entry name" value="SGNH_hydro_sf"/>
</dbReference>
<evidence type="ECO:0000313" key="4">
    <source>
        <dbReference type="EMBL" id="TWU27581.1"/>
    </source>
</evidence>
<dbReference type="SUPFAM" id="SSF52266">
    <property type="entry name" value="SGNH hydrolase"/>
    <property type="match status" value="1"/>
</dbReference>
<gene>
    <name evidence="4" type="ORF">Pla144_23580</name>
</gene>
<accession>A0A5C6CVW1</accession>
<feature type="chain" id="PRO_5022864247" description="Sialate O-acetylesterase domain-containing protein" evidence="2">
    <location>
        <begin position="23"/>
        <end position="728"/>
    </location>
</feature>
<comment type="caution">
    <text evidence="4">The sequence shown here is derived from an EMBL/GenBank/DDBJ whole genome shotgun (WGS) entry which is preliminary data.</text>
</comment>
<keyword evidence="2" id="KW-0732">Signal</keyword>
<keyword evidence="1" id="KW-0378">Hydrolase</keyword>
<dbReference type="GO" id="GO:0001681">
    <property type="term" value="F:sialate O-acetylesterase activity"/>
    <property type="evidence" value="ECO:0007669"/>
    <property type="project" value="InterPro"/>
</dbReference>
<dbReference type="Gene3D" id="3.40.50.1110">
    <property type="entry name" value="SGNH hydrolase"/>
    <property type="match status" value="1"/>
</dbReference>
<dbReference type="Proteomes" id="UP000318437">
    <property type="component" value="Unassembled WGS sequence"/>
</dbReference>